<dbReference type="GO" id="GO:0035673">
    <property type="term" value="F:oligopeptide transmembrane transporter activity"/>
    <property type="evidence" value="ECO:0007669"/>
    <property type="project" value="InterPro"/>
</dbReference>
<feature type="transmembrane region" description="Helical" evidence="10">
    <location>
        <begin position="474"/>
        <end position="498"/>
    </location>
</feature>
<reference evidence="11 12" key="1">
    <citation type="submission" date="2018-10" db="EMBL/GenBank/DDBJ databases">
        <title>Genome sequence of Verticillium nonalfalfae VnAa140.</title>
        <authorList>
            <person name="Stajich J.E."/>
            <person name="Kasson M.T."/>
        </authorList>
    </citation>
    <scope>NUCLEOTIDE SEQUENCE [LARGE SCALE GENOMIC DNA]</scope>
    <source>
        <strain evidence="11 12">VnAa140</strain>
    </source>
</reference>
<dbReference type="Proteomes" id="UP000267145">
    <property type="component" value="Unassembled WGS sequence"/>
</dbReference>
<dbReference type="GO" id="GO:0016020">
    <property type="term" value="C:membrane"/>
    <property type="evidence" value="ECO:0007669"/>
    <property type="project" value="UniProtKB-SubCell"/>
</dbReference>
<evidence type="ECO:0000313" key="11">
    <source>
        <dbReference type="EMBL" id="RNJ54370.1"/>
    </source>
</evidence>
<evidence type="ECO:0000256" key="6">
    <source>
        <dbReference type="ARBA" id="ARBA00022927"/>
    </source>
</evidence>
<comment type="subcellular location">
    <subcellularLocation>
        <location evidence="1">Membrane</location>
        <topology evidence="1">Multi-pass membrane protein</topology>
    </subcellularLocation>
</comment>
<feature type="transmembrane region" description="Helical" evidence="10">
    <location>
        <begin position="660"/>
        <end position="679"/>
    </location>
</feature>
<feature type="transmembrane region" description="Helical" evidence="10">
    <location>
        <begin position="543"/>
        <end position="563"/>
    </location>
</feature>
<keyword evidence="12" id="KW-1185">Reference proteome</keyword>
<feature type="transmembrane region" description="Helical" evidence="10">
    <location>
        <begin position="411"/>
        <end position="434"/>
    </location>
</feature>
<feature type="transmembrane region" description="Helical" evidence="10">
    <location>
        <begin position="569"/>
        <end position="589"/>
    </location>
</feature>
<feature type="transmembrane region" description="Helical" evidence="10">
    <location>
        <begin position="267"/>
        <end position="289"/>
    </location>
</feature>
<dbReference type="EMBL" id="RBVV01000107">
    <property type="protein sequence ID" value="RNJ54370.1"/>
    <property type="molecule type" value="Genomic_DNA"/>
</dbReference>
<dbReference type="GeneID" id="39604235"/>
<feature type="transmembrane region" description="Helical" evidence="10">
    <location>
        <begin position="162"/>
        <end position="181"/>
    </location>
</feature>
<feature type="transmembrane region" description="Helical" evidence="10">
    <location>
        <begin position="234"/>
        <end position="255"/>
    </location>
</feature>
<accession>A0A3M9Y5C7</accession>
<evidence type="ECO:0000256" key="5">
    <source>
        <dbReference type="ARBA" id="ARBA00022856"/>
    </source>
</evidence>
<keyword evidence="5" id="KW-0571">Peptide transport</keyword>
<evidence type="ECO:0000256" key="7">
    <source>
        <dbReference type="ARBA" id="ARBA00022989"/>
    </source>
</evidence>
<sequence>MSADNDRVSGLPHDKVDHTVDIEPHDDRKNEIDAEDQFPPEGWFERLKAEYTGQHGGETLPAGCDPDRMVAAILTLNEDESVQVLEDLLVSQKEDYTIDRQMMERLRQLIRGNKACDMEQGEWSYEVCKRAGLCHNWSPYAEVRAVTLPYDDADEACESFRAYVLGYFWVCVCTAVNTFFAPRQPGISIPGSVVQLLLVPMGRGMAWLLPDWGFKFRGTRYTLNPGPWTSKEQLFATIIFTGASSIGNFTGLLVLRMPVFFNQRWAGFSFNLMLALANQVYGLGMAGILRRLAVYPIEAVWPKTLPTLALNRTLINQDNKREKVNGWTLSRYRMFVWCGIIFTIYYWIPNQFFVGLRLFNWMTWIAPNNFNLATITGSYGGMGFNPISSWDPNASGMDAMTAPFFAQLQQYVMRVISGIIILIMYYKNAFWAAFMPINSNAAFDNTGSAYNISKVLNDNQRLDVDKYQEYGPPYYAIANLFVTGANFIYYTFSIVYVFTKYWRPIKKAFVGMVVNTVKRRSVYTGFTDGHTRMMRKYKEVPEWWYGCVFAFGFIVSIVSLTAWPTQTPWWSILGVTAIGALLTIPWVVIESIASTGIQLNVIWQVLPGVWFPGQPLPQLIILMLGAAFEQMAGSFSGDLKYAHYAGIPRRAVFRGHVSSVVVNCFIYCAILELLMLYANEDSSFCTWDNRQYMVCAYAHSIWSSTILFGAFGTNNMFKLYPVLPWCFLIGALLGVAWIVSERTLPLLRARLQRRVEPEPFARFDRYFWAPASSIMACLNPAIALSGALSWAGNNNLTYATLGIYIAWFFQFYLKRHYTAWWGKYAYLIFAGLSVGVAVSGLIVTLVFSFGAGQGYQFAWWGNEVPRAGVDFQLYNNNASLKALPEEGYFGLRPEQYPLNW</sequence>
<comment type="similarity">
    <text evidence="2">Belongs to the oligopeptide OPT transporter family.</text>
</comment>
<keyword evidence="7 10" id="KW-1133">Transmembrane helix</keyword>
<evidence type="ECO:0000256" key="8">
    <source>
        <dbReference type="ARBA" id="ARBA00023136"/>
    </source>
</evidence>
<feature type="transmembrane region" description="Helical" evidence="10">
    <location>
        <begin position="825"/>
        <end position="850"/>
    </location>
</feature>
<feature type="transmembrane region" description="Helical" evidence="10">
    <location>
        <begin position="691"/>
        <end position="710"/>
    </location>
</feature>
<evidence type="ECO:0000256" key="1">
    <source>
        <dbReference type="ARBA" id="ARBA00004141"/>
    </source>
</evidence>
<proteinExistence type="inferred from homology"/>
<dbReference type="InterPro" id="IPR004813">
    <property type="entry name" value="OPT"/>
</dbReference>
<keyword evidence="4 10" id="KW-0812">Transmembrane</keyword>
<feature type="transmembrane region" description="Helical" evidence="10">
    <location>
        <begin position="766"/>
        <end position="790"/>
    </location>
</feature>
<name>A0A3M9Y5C7_9PEZI</name>
<evidence type="ECO:0000313" key="12">
    <source>
        <dbReference type="Proteomes" id="UP000267145"/>
    </source>
</evidence>
<keyword evidence="3" id="KW-0813">Transport</keyword>
<feature type="region of interest" description="Disordered" evidence="9">
    <location>
        <begin position="1"/>
        <end position="35"/>
    </location>
</feature>
<evidence type="ECO:0000256" key="2">
    <source>
        <dbReference type="ARBA" id="ARBA00008807"/>
    </source>
</evidence>
<dbReference type="GO" id="GO:0015031">
    <property type="term" value="P:protein transport"/>
    <property type="evidence" value="ECO:0007669"/>
    <property type="project" value="UniProtKB-KW"/>
</dbReference>
<dbReference type="Pfam" id="PF03169">
    <property type="entry name" value="OPT"/>
    <property type="match status" value="1"/>
</dbReference>
<dbReference type="AlphaFoldDB" id="A0A3M9Y5C7"/>
<dbReference type="RefSeq" id="XP_028492528.1">
    <property type="nucleotide sequence ID" value="XM_028634802.1"/>
</dbReference>
<evidence type="ECO:0000256" key="10">
    <source>
        <dbReference type="SAM" id="Phobius"/>
    </source>
</evidence>
<dbReference type="PANTHER" id="PTHR22601">
    <property type="entry name" value="ISP4 LIKE PROTEIN"/>
    <property type="match status" value="1"/>
</dbReference>
<keyword evidence="8 10" id="KW-0472">Membrane</keyword>
<dbReference type="InterPro" id="IPR004648">
    <property type="entry name" value="Oligpept_transpt"/>
</dbReference>
<evidence type="ECO:0000256" key="3">
    <source>
        <dbReference type="ARBA" id="ARBA00022448"/>
    </source>
</evidence>
<feature type="transmembrane region" description="Helical" evidence="10">
    <location>
        <begin position="796"/>
        <end position="813"/>
    </location>
</feature>
<keyword evidence="6" id="KW-0653">Protein transport</keyword>
<comment type="caution">
    <text evidence="11">The sequence shown here is derived from an EMBL/GenBank/DDBJ whole genome shotgun (WGS) entry which is preliminary data.</text>
</comment>
<feature type="compositionally biased region" description="Basic and acidic residues" evidence="9">
    <location>
        <begin position="1"/>
        <end position="32"/>
    </location>
</feature>
<gene>
    <name evidence="11" type="ORF">D7B24_000546</name>
</gene>
<evidence type="ECO:0008006" key="13">
    <source>
        <dbReference type="Google" id="ProtNLM"/>
    </source>
</evidence>
<evidence type="ECO:0000256" key="9">
    <source>
        <dbReference type="SAM" id="MobiDB-lite"/>
    </source>
</evidence>
<feature type="transmembrane region" description="Helical" evidence="10">
    <location>
        <begin position="722"/>
        <end position="745"/>
    </location>
</feature>
<organism evidence="11 12">
    <name type="scientific">Verticillium nonalfalfae</name>
    <dbReference type="NCBI Taxonomy" id="1051616"/>
    <lineage>
        <taxon>Eukaryota</taxon>
        <taxon>Fungi</taxon>
        <taxon>Dikarya</taxon>
        <taxon>Ascomycota</taxon>
        <taxon>Pezizomycotina</taxon>
        <taxon>Sordariomycetes</taxon>
        <taxon>Hypocreomycetidae</taxon>
        <taxon>Glomerellales</taxon>
        <taxon>Plectosphaerellaceae</taxon>
        <taxon>Verticillium</taxon>
    </lineage>
</organism>
<protein>
    <recommendedName>
        <fullName evidence="13">Oligopeptide transporter 2</fullName>
    </recommendedName>
</protein>
<evidence type="ECO:0000256" key="4">
    <source>
        <dbReference type="ARBA" id="ARBA00022692"/>
    </source>
</evidence>
<dbReference type="NCBIfam" id="TIGR00728">
    <property type="entry name" value="OPT_sfam"/>
    <property type="match status" value="1"/>
</dbReference>
<feature type="transmembrane region" description="Helical" evidence="10">
    <location>
        <begin position="332"/>
        <end position="348"/>
    </location>
</feature>